<evidence type="ECO:0000313" key="2">
    <source>
        <dbReference type="EMBL" id="GAA4328456.1"/>
    </source>
</evidence>
<name>A0ABP8GRD9_9SPHI</name>
<sequence>MAAYTLNPDQQAAFETIQEFLKHPTTNILVLRGYAGTGKTFLMQHLCNWLEKREQKFCMLASTGRAASVLKGKTGFTTKTVHSELYNFSKIDGIEENSKTDSKINSNGQMTLQFLLRAPDEDKKLYIVDEASMMSCEVSKDQAFATFGSGILLDDFFEVAGQNKIIFVGDPCQLPPVGQAFSPALDVNWLSAKGLTAMVVTLTKIERTNADNGILTLATSIRNMSTQDIPARFPQLPARDLNNIKLHFSDKDIFHHYVQKYKATGANKTLAIARSNALVQNINKAMRRELYGSVDAPLQEGDILLVTQNNYAVALTNGDFVEVLELGELKYRSHLVFQQVRIKALASDKETTMLLSMDALESPKGGLTNDQSQFLLMDFNKRMRAKNIAQNSEKYKKAMRDDEYMSSLKASYGYAVTCHKAQGGEWDDVYLFLESKMYGMPHNELCRWWYTAVTRAKKQLNLVNGSWVA</sequence>
<dbReference type="RefSeq" id="WP_345212185.1">
    <property type="nucleotide sequence ID" value="NZ_BAABFT010000008.1"/>
</dbReference>
<evidence type="ECO:0000313" key="3">
    <source>
        <dbReference type="Proteomes" id="UP001500582"/>
    </source>
</evidence>
<proteinExistence type="predicted"/>
<organism evidence="2 3">
    <name type="scientific">Mucilaginibacter gynuensis</name>
    <dbReference type="NCBI Taxonomy" id="1302236"/>
    <lineage>
        <taxon>Bacteria</taxon>
        <taxon>Pseudomonadati</taxon>
        <taxon>Bacteroidota</taxon>
        <taxon>Sphingobacteriia</taxon>
        <taxon>Sphingobacteriales</taxon>
        <taxon>Sphingobacteriaceae</taxon>
        <taxon>Mucilaginibacter</taxon>
    </lineage>
</organism>
<reference evidence="3" key="1">
    <citation type="journal article" date="2019" name="Int. J. Syst. Evol. Microbiol.">
        <title>The Global Catalogue of Microorganisms (GCM) 10K type strain sequencing project: providing services to taxonomists for standard genome sequencing and annotation.</title>
        <authorList>
            <consortium name="The Broad Institute Genomics Platform"/>
            <consortium name="The Broad Institute Genome Sequencing Center for Infectious Disease"/>
            <person name="Wu L."/>
            <person name="Ma J."/>
        </authorList>
    </citation>
    <scope>NUCLEOTIDE SEQUENCE [LARGE SCALE GENOMIC DNA]</scope>
    <source>
        <strain evidence="3">JCM 17705</strain>
    </source>
</reference>
<feature type="domain" description="UvrD-like helicase C-terminal" evidence="1">
    <location>
        <begin position="412"/>
        <end position="463"/>
    </location>
</feature>
<gene>
    <name evidence="2" type="ORF">GCM10023149_32490</name>
</gene>
<accession>A0ABP8GRD9</accession>
<protein>
    <submittedName>
        <fullName evidence="2">AAA family ATPase</fullName>
    </submittedName>
</protein>
<dbReference type="CDD" id="cd18809">
    <property type="entry name" value="SF1_C_RecD"/>
    <property type="match status" value="1"/>
</dbReference>
<dbReference type="SUPFAM" id="SSF52540">
    <property type="entry name" value="P-loop containing nucleoside triphosphate hydrolases"/>
    <property type="match status" value="1"/>
</dbReference>
<dbReference type="Proteomes" id="UP001500582">
    <property type="component" value="Unassembled WGS sequence"/>
</dbReference>
<dbReference type="Pfam" id="PF13538">
    <property type="entry name" value="UvrD_C_2"/>
    <property type="match status" value="1"/>
</dbReference>
<dbReference type="Pfam" id="PF13604">
    <property type="entry name" value="AAA_30"/>
    <property type="match status" value="1"/>
</dbReference>
<dbReference type="Gene3D" id="3.40.50.300">
    <property type="entry name" value="P-loop containing nucleotide triphosphate hydrolases"/>
    <property type="match status" value="2"/>
</dbReference>
<keyword evidence="3" id="KW-1185">Reference proteome</keyword>
<dbReference type="PANTHER" id="PTHR10492">
    <property type="match status" value="1"/>
</dbReference>
<dbReference type="EMBL" id="BAABFT010000008">
    <property type="protein sequence ID" value="GAA4328456.1"/>
    <property type="molecule type" value="Genomic_DNA"/>
</dbReference>
<dbReference type="InterPro" id="IPR027417">
    <property type="entry name" value="P-loop_NTPase"/>
</dbReference>
<comment type="caution">
    <text evidence="2">The sequence shown here is derived from an EMBL/GenBank/DDBJ whole genome shotgun (WGS) entry which is preliminary data.</text>
</comment>
<dbReference type="InterPro" id="IPR027785">
    <property type="entry name" value="UvrD-like_helicase_C"/>
</dbReference>
<evidence type="ECO:0000259" key="1">
    <source>
        <dbReference type="Pfam" id="PF13538"/>
    </source>
</evidence>